<sequence>MTKSEAKRAIAGLSSGTLGNITDITNYEALDRVLAGMLDAIDIVDVSECETWVHVVEVLKKEGCFCES</sequence>
<organism evidence="1 2">
    <name type="scientific">Thermanaerosceptrum fracticalcis</name>
    <dbReference type="NCBI Taxonomy" id="1712410"/>
    <lineage>
        <taxon>Bacteria</taxon>
        <taxon>Bacillati</taxon>
        <taxon>Bacillota</taxon>
        <taxon>Clostridia</taxon>
        <taxon>Eubacteriales</taxon>
        <taxon>Peptococcaceae</taxon>
        <taxon>Thermanaerosceptrum</taxon>
    </lineage>
</organism>
<gene>
    <name evidence="1" type="ORF">BR63_03405</name>
</gene>
<evidence type="ECO:0000313" key="1">
    <source>
        <dbReference type="EMBL" id="QNB45447.1"/>
    </source>
</evidence>
<accession>A0A7G6E043</accession>
<reference evidence="1 2" key="1">
    <citation type="journal article" date="2019" name="Front. Microbiol.">
        <title>Thermoanaerosceptrum fracticalcis gen. nov. sp. nov., a Novel Fumarate-Fermenting Microorganism From a Deep Fractured Carbonate Aquifer of the US Great Basin.</title>
        <authorList>
            <person name="Hamilton-Brehm S.D."/>
            <person name="Stewart L.E."/>
            <person name="Zavarin M."/>
            <person name="Caldwell M."/>
            <person name="Lawson P.A."/>
            <person name="Onstott T.C."/>
            <person name="Grzymski J."/>
            <person name="Neveux I."/>
            <person name="Lollar B.S."/>
            <person name="Russell C.E."/>
            <person name="Moser D.P."/>
        </authorList>
    </citation>
    <scope>NUCLEOTIDE SEQUENCE [LARGE SCALE GENOMIC DNA]</scope>
    <source>
        <strain evidence="1 2">DRI-13</strain>
    </source>
</reference>
<dbReference type="EMBL" id="CP045798">
    <property type="protein sequence ID" value="QNB45447.1"/>
    <property type="molecule type" value="Genomic_DNA"/>
</dbReference>
<proteinExistence type="predicted"/>
<keyword evidence="2" id="KW-1185">Reference proteome</keyword>
<dbReference type="AlphaFoldDB" id="A0A7G6E043"/>
<dbReference type="Proteomes" id="UP000515847">
    <property type="component" value="Chromosome"/>
</dbReference>
<dbReference type="RefSeq" id="WP_034423091.1">
    <property type="nucleotide sequence ID" value="NZ_CP045798.1"/>
</dbReference>
<dbReference type="KEGG" id="tfr:BR63_03405"/>
<evidence type="ECO:0000313" key="2">
    <source>
        <dbReference type="Proteomes" id="UP000515847"/>
    </source>
</evidence>
<protein>
    <submittedName>
        <fullName evidence="1">Uncharacterized protein</fullName>
    </submittedName>
</protein>
<name>A0A7G6E043_THEFR</name>